<gene>
    <name evidence="2" type="ORF">GCM10023200_54330</name>
</gene>
<reference evidence="3" key="1">
    <citation type="journal article" date="2019" name="Int. J. Syst. Evol. Microbiol.">
        <title>The Global Catalogue of Microorganisms (GCM) 10K type strain sequencing project: providing services to taxonomists for standard genome sequencing and annotation.</title>
        <authorList>
            <consortium name="The Broad Institute Genomics Platform"/>
            <consortium name="The Broad Institute Genome Sequencing Center for Infectious Disease"/>
            <person name="Wu L."/>
            <person name="Ma J."/>
        </authorList>
    </citation>
    <scope>NUCLEOTIDE SEQUENCE [LARGE SCALE GENOMIC DNA]</scope>
    <source>
        <strain evidence="3">JCM 17979</strain>
    </source>
</reference>
<dbReference type="Proteomes" id="UP001500928">
    <property type="component" value="Unassembled WGS sequence"/>
</dbReference>
<dbReference type="EMBL" id="BAABHO010000067">
    <property type="protein sequence ID" value="GAA4809675.1"/>
    <property type="molecule type" value="Genomic_DNA"/>
</dbReference>
<comment type="caution">
    <text evidence="2">The sequence shown here is derived from an EMBL/GenBank/DDBJ whole genome shotgun (WGS) entry which is preliminary data.</text>
</comment>
<proteinExistence type="predicted"/>
<accession>A0ABP9CEV1</accession>
<keyword evidence="3" id="KW-1185">Reference proteome</keyword>
<evidence type="ECO:0000313" key="3">
    <source>
        <dbReference type="Proteomes" id="UP001500928"/>
    </source>
</evidence>
<organism evidence="2 3">
    <name type="scientific">Actinomycetospora chlora</name>
    <dbReference type="NCBI Taxonomy" id="663608"/>
    <lineage>
        <taxon>Bacteria</taxon>
        <taxon>Bacillati</taxon>
        <taxon>Actinomycetota</taxon>
        <taxon>Actinomycetes</taxon>
        <taxon>Pseudonocardiales</taxon>
        <taxon>Pseudonocardiaceae</taxon>
        <taxon>Actinomycetospora</taxon>
    </lineage>
</organism>
<sequence length="181" mass="19859">MLEILDHLTTDHGDGINHVSRLALTDGEHGLRLVEERDDDPGGRPPTPAGPHDDPAVYAAELDALARHLRCLGLDAASEPAASLVRVRPRRREPHARAVTLSLRPDLYRQYLDVLEAEFEAIGGDPVEHAWRSWCRLVVHALTGTSAEPRHLRLARSDDGLVALLADAPAAQHRWSAEPGE</sequence>
<evidence type="ECO:0000313" key="2">
    <source>
        <dbReference type="EMBL" id="GAA4809675.1"/>
    </source>
</evidence>
<protein>
    <recommendedName>
        <fullName evidence="4">DUF2470 domain-containing protein</fullName>
    </recommendedName>
</protein>
<dbReference type="RefSeq" id="WP_345423522.1">
    <property type="nucleotide sequence ID" value="NZ_BAABHO010000067.1"/>
</dbReference>
<name>A0ABP9CEV1_9PSEU</name>
<evidence type="ECO:0000256" key="1">
    <source>
        <dbReference type="SAM" id="MobiDB-lite"/>
    </source>
</evidence>
<evidence type="ECO:0008006" key="4">
    <source>
        <dbReference type="Google" id="ProtNLM"/>
    </source>
</evidence>
<feature type="region of interest" description="Disordered" evidence="1">
    <location>
        <begin position="35"/>
        <end position="54"/>
    </location>
</feature>